<proteinExistence type="inferred from homology"/>
<evidence type="ECO:0000313" key="3">
    <source>
        <dbReference type="Proteomes" id="UP000019141"/>
    </source>
</evidence>
<name>W4LUC0_ENTF1</name>
<evidence type="ECO:0000256" key="1">
    <source>
        <dbReference type="ARBA" id="ARBA00006484"/>
    </source>
</evidence>
<dbReference type="HOGENOM" id="CLU_010194_1_2_7"/>
<dbReference type="AlphaFoldDB" id="W4LUC0"/>
<dbReference type="Proteomes" id="UP000019141">
    <property type="component" value="Unassembled WGS sequence"/>
</dbReference>
<dbReference type="Gene3D" id="3.40.50.720">
    <property type="entry name" value="NAD(P)-binding Rossmann-like Domain"/>
    <property type="match status" value="1"/>
</dbReference>
<reference evidence="2 3" key="1">
    <citation type="journal article" date="2014" name="Nature">
        <title>An environmental bacterial taxon with a large and distinct metabolic repertoire.</title>
        <authorList>
            <person name="Wilson M.C."/>
            <person name="Mori T."/>
            <person name="Ruckert C."/>
            <person name="Uria A.R."/>
            <person name="Helf M.J."/>
            <person name="Takada K."/>
            <person name="Gernert C."/>
            <person name="Steffens U.A."/>
            <person name="Heycke N."/>
            <person name="Schmitt S."/>
            <person name="Rinke C."/>
            <person name="Helfrich E.J."/>
            <person name="Brachmann A.O."/>
            <person name="Gurgui C."/>
            <person name="Wakimoto T."/>
            <person name="Kracht M."/>
            <person name="Crusemann M."/>
            <person name="Hentschel U."/>
            <person name="Abe I."/>
            <person name="Matsunaga S."/>
            <person name="Kalinowski J."/>
            <person name="Takeyama H."/>
            <person name="Piel J."/>
        </authorList>
    </citation>
    <scope>NUCLEOTIDE SEQUENCE [LARGE SCALE GENOMIC DNA]</scope>
    <source>
        <strain evidence="3">TSY1</strain>
    </source>
</reference>
<gene>
    <name evidence="2" type="ORF">ETSY1_07960</name>
</gene>
<evidence type="ECO:0000313" key="2">
    <source>
        <dbReference type="EMBL" id="ETX01281.1"/>
    </source>
</evidence>
<dbReference type="InterPro" id="IPR050259">
    <property type="entry name" value="SDR"/>
</dbReference>
<dbReference type="InterPro" id="IPR002347">
    <property type="entry name" value="SDR_fam"/>
</dbReference>
<dbReference type="EMBL" id="AZHW01000250">
    <property type="protein sequence ID" value="ETX01281.1"/>
    <property type="molecule type" value="Genomic_DNA"/>
</dbReference>
<organism evidence="2 3">
    <name type="scientific">Entotheonella factor</name>
    <dbReference type="NCBI Taxonomy" id="1429438"/>
    <lineage>
        <taxon>Bacteria</taxon>
        <taxon>Pseudomonadati</taxon>
        <taxon>Nitrospinota/Tectimicrobiota group</taxon>
        <taxon>Candidatus Tectimicrobiota</taxon>
        <taxon>Candidatus Entotheonellia</taxon>
        <taxon>Candidatus Entotheonellales</taxon>
        <taxon>Candidatus Entotheonellaceae</taxon>
        <taxon>Candidatus Entotheonella</taxon>
    </lineage>
</organism>
<comment type="caution">
    <text evidence="2">The sequence shown here is derived from an EMBL/GenBank/DDBJ whole genome shotgun (WGS) entry which is preliminary data.</text>
</comment>
<accession>W4LUC0</accession>
<dbReference type="PANTHER" id="PTHR42879">
    <property type="entry name" value="3-OXOACYL-(ACYL-CARRIER-PROTEIN) REDUCTASE"/>
    <property type="match status" value="1"/>
</dbReference>
<dbReference type="Pfam" id="PF00106">
    <property type="entry name" value="adh_short"/>
    <property type="match status" value="1"/>
</dbReference>
<evidence type="ECO:0008006" key="4">
    <source>
        <dbReference type="Google" id="ProtNLM"/>
    </source>
</evidence>
<protein>
    <recommendedName>
        <fullName evidence="4">Short-chain dehydrogenase</fullName>
    </recommendedName>
</protein>
<comment type="similarity">
    <text evidence="1">Belongs to the short-chain dehydrogenases/reductases (SDR) family.</text>
</comment>
<dbReference type="PRINTS" id="PR00081">
    <property type="entry name" value="GDHRDH"/>
</dbReference>
<sequence>MDLGLQGKKAIVAGASRGIGKAIAIDLAREGVDMAIVSRSQADLDKTAQEIRDETGRTILPMSLDVTQRDQVDRVVAEAASQLGGLHILVNSASLPGGSPTATGPIDTVVDEDLISDFNVKYVGALRMSRAAIPFLKAQGWGRIINISGGNARNAGNLSGGARNVSMVHMTKTLSVQLGRFGITCNCIHPGITRTERTPGMLAARAEKLGITPEELEKQDFAPDAPRGNAICRMVDAMEIAYVTTFLASDRAWAISGEVITANGGVGTSVYY</sequence>
<dbReference type="InterPro" id="IPR036291">
    <property type="entry name" value="NAD(P)-bd_dom_sf"/>
</dbReference>
<dbReference type="SUPFAM" id="SSF51735">
    <property type="entry name" value="NAD(P)-binding Rossmann-fold domains"/>
    <property type="match status" value="1"/>
</dbReference>
<keyword evidence="3" id="KW-1185">Reference proteome</keyword>